<keyword evidence="6" id="KW-1133">Transmembrane helix</keyword>
<reference evidence="9 10" key="1">
    <citation type="journal article" date="2019" name="PLoS Biol.">
        <title>Sex chromosomes control vertical transmission of feminizing Wolbachia symbionts in an isopod.</title>
        <authorList>
            <person name="Becking T."/>
            <person name="Chebbi M.A."/>
            <person name="Giraud I."/>
            <person name="Moumen B."/>
            <person name="Laverre T."/>
            <person name="Caubet Y."/>
            <person name="Peccoud J."/>
            <person name="Gilbert C."/>
            <person name="Cordaux R."/>
        </authorList>
    </citation>
    <scope>NUCLEOTIDE SEQUENCE [LARGE SCALE GENOMIC DNA]</scope>
    <source>
        <strain evidence="9">ANa2</strain>
        <tissue evidence="9">Whole body excluding digestive tract and cuticle</tissue>
    </source>
</reference>
<keyword evidence="4" id="KW-0393">Immunoglobulin domain</keyword>
<evidence type="ECO:0000256" key="3">
    <source>
        <dbReference type="ARBA" id="ARBA00023157"/>
    </source>
</evidence>
<evidence type="ECO:0000256" key="6">
    <source>
        <dbReference type="SAM" id="Phobius"/>
    </source>
</evidence>
<feature type="compositionally biased region" description="Basic and acidic residues" evidence="5">
    <location>
        <begin position="1178"/>
        <end position="1187"/>
    </location>
</feature>
<feature type="compositionally biased region" description="Polar residues" evidence="5">
    <location>
        <begin position="1053"/>
        <end position="1074"/>
    </location>
</feature>
<dbReference type="SMART" id="SM00408">
    <property type="entry name" value="IGc2"/>
    <property type="match status" value="3"/>
</dbReference>
<dbReference type="InterPro" id="IPR013783">
    <property type="entry name" value="Ig-like_fold"/>
</dbReference>
<dbReference type="SMART" id="SM00060">
    <property type="entry name" value="FN3"/>
    <property type="match status" value="2"/>
</dbReference>
<dbReference type="Proteomes" id="UP000326759">
    <property type="component" value="Unassembled WGS sequence"/>
</dbReference>
<feature type="region of interest" description="Disordered" evidence="5">
    <location>
        <begin position="653"/>
        <end position="676"/>
    </location>
</feature>
<dbReference type="Pfam" id="PF00041">
    <property type="entry name" value="fn3"/>
    <property type="match status" value="2"/>
</dbReference>
<dbReference type="InterPro" id="IPR013098">
    <property type="entry name" value="Ig_I-set"/>
</dbReference>
<dbReference type="PROSITE" id="PS50835">
    <property type="entry name" value="IG_LIKE"/>
    <property type="match status" value="3"/>
</dbReference>
<feature type="domain" description="Fibronectin type-III" evidence="8">
    <location>
        <begin position="495"/>
        <end position="585"/>
    </location>
</feature>
<evidence type="ECO:0000259" key="8">
    <source>
        <dbReference type="PROSITE" id="PS50853"/>
    </source>
</evidence>
<feature type="region of interest" description="Disordered" evidence="5">
    <location>
        <begin position="1138"/>
        <end position="1258"/>
    </location>
</feature>
<dbReference type="PANTHER" id="PTHR12231:SF240">
    <property type="entry name" value="PROTEIN TURTLE HOMOLOG B"/>
    <property type="match status" value="1"/>
</dbReference>
<keyword evidence="10" id="KW-1185">Reference proteome</keyword>
<organism evidence="9 10">
    <name type="scientific">Armadillidium nasatum</name>
    <dbReference type="NCBI Taxonomy" id="96803"/>
    <lineage>
        <taxon>Eukaryota</taxon>
        <taxon>Metazoa</taxon>
        <taxon>Ecdysozoa</taxon>
        <taxon>Arthropoda</taxon>
        <taxon>Crustacea</taxon>
        <taxon>Multicrustacea</taxon>
        <taxon>Malacostraca</taxon>
        <taxon>Eumalacostraca</taxon>
        <taxon>Peracarida</taxon>
        <taxon>Isopoda</taxon>
        <taxon>Oniscidea</taxon>
        <taxon>Crinocheta</taxon>
        <taxon>Armadillidiidae</taxon>
        <taxon>Armadillidium</taxon>
    </lineage>
</organism>
<dbReference type="InterPro" id="IPR003599">
    <property type="entry name" value="Ig_sub"/>
</dbReference>
<dbReference type="InterPro" id="IPR051170">
    <property type="entry name" value="Neural/epithelial_adhesion"/>
</dbReference>
<feature type="compositionally biased region" description="Polar residues" evidence="5">
    <location>
        <begin position="1249"/>
        <end position="1258"/>
    </location>
</feature>
<dbReference type="InterPro" id="IPR013106">
    <property type="entry name" value="Ig_V-set"/>
</dbReference>
<dbReference type="Gene3D" id="2.60.40.10">
    <property type="entry name" value="Immunoglobulins"/>
    <property type="match status" value="5"/>
</dbReference>
<dbReference type="Pfam" id="PF13927">
    <property type="entry name" value="Ig_3"/>
    <property type="match status" value="1"/>
</dbReference>
<feature type="compositionally biased region" description="Basic and acidic residues" evidence="5">
    <location>
        <begin position="1419"/>
        <end position="1428"/>
    </location>
</feature>
<comment type="caution">
    <text evidence="9">The sequence shown here is derived from an EMBL/GenBank/DDBJ whole genome shotgun (WGS) entry which is preliminary data.</text>
</comment>
<feature type="compositionally biased region" description="Basic and acidic residues" evidence="5">
    <location>
        <begin position="1161"/>
        <end position="1170"/>
    </location>
</feature>
<evidence type="ECO:0000256" key="4">
    <source>
        <dbReference type="ARBA" id="ARBA00023319"/>
    </source>
</evidence>
<feature type="region of interest" description="Disordered" evidence="5">
    <location>
        <begin position="1051"/>
        <end position="1077"/>
    </location>
</feature>
<evidence type="ECO:0000313" key="9">
    <source>
        <dbReference type="EMBL" id="KAB7508158.1"/>
    </source>
</evidence>
<feature type="domain" description="Fibronectin type-III" evidence="8">
    <location>
        <begin position="373"/>
        <end position="465"/>
    </location>
</feature>
<feature type="compositionally biased region" description="Low complexity" evidence="5">
    <location>
        <begin position="1392"/>
        <end position="1412"/>
    </location>
</feature>
<keyword evidence="6" id="KW-0812">Transmembrane</keyword>
<keyword evidence="6" id="KW-0472">Membrane</keyword>
<dbReference type="Pfam" id="PF07679">
    <property type="entry name" value="I-set"/>
    <property type="match status" value="1"/>
</dbReference>
<feature type="domain" description="Ig-like" evidence="7">
    <location>
        <begin position="168"/>
        <end position="255"/>
    </location>
</feature>
<dbReference type="PANTHER" id="PTHR12231">
    <property type="entry name" value="CTX-RELATED TYPE I TRANSMEMBRANE PROTEIN"/>
    <property type="match status" value="1"/>
</dbReference>
<dbReference type="SMART" id="SM00409">
    <property type="entry name" value="IG"/>
    <property type="match status" value="3"/>
</dbReference>
<name>A0A5N5TPQ2_9CRUS</name>
<dbReference type="PROSITE" id="PS50853">
    <property type="entry name" value="FN3"/>
    <property type="match status" value="2"/>
</dbReference>
<feature type="compositionally biased region" description="Polar residues" evidence="5">
    <location>
        <begin position="1188"/>
        <end position="1202"/>
    </location>
</feature>
<dbReference type="SMART" id="SM00406">
    <property type="entry name" value="IGv"/>
    <property type="match status" value="2"/>
</dbReference>
<proteinExistence type="predicted"/>
<sequence length="1460" mass="165429">MDPRRGACPSTATLYTPNKNMDKLNDATTVLVRLILRYFGFFLCLFLPLASCSQYGDAEHITAILGESVVLNCPVSQPETPYIIQWKRQHHKIPIYIWYDGYDPHVEDNYKGRASRVNPNTNYGLASLNLTSVKENDQGWYECNVFYLDRTGATDNGTWIHLDVHAPPRFVTTPDDVTYVNIGDSIILNCEAEGTPTPEIMWFRDDKPVTPSDSVGIFNDGTELRINKIRDQDIGDYLCVARNAEGRVVHDAKVVIAGGAVIVNPPHNLTRLEGEKADFPCEAKALPGNVTVVWKRENVPIDQLSWLDTRSIVRKDGTLRDGQNLPRDRTEIHGGNLTIKSLRKGDHGFYECEVKNEIMDIVAPTQLLVEGTTPHPPYNISTETTPFGVKLSWLPGYPGGRDYDQKYRTLGSNTWSQIDVKPAGSTTVSIHNLSPQSTYEFQVQGKNELGDGMFSDIVTATTKEYDYELNILPTDSSGQTYFPIIINPKGPKPDPPTNLNVKRVKDGFLITWDAPEDSPVPVQYYDIEYKIDTGWKKLNKENIVGETSYKVKKFKSDTLYAFRVLAKTVTSFDVSEEFKFQVPVISKERLIIWWPAELAIIAMEDSPQVQFRLLWTRISGLNWLRKKFQILFDRKRSRDDTIDSRRPLHSSFEIQERSQLQNQTDEGNEDPNMSAGLFDSYGKSVGSIQRTMEGKFVLDKDSEEGGFTSPRKPIRSLVKRRSSVLPYTIQPNSFVKWVNRGRDRYYNRFVAIPTTIEGGVYDVRAGTALQVTPRVTFSTEDPVGDSPYGHRIPSNLWRAQYVVQSPTSPEFGHHVIPESPNSTLPLLKQRRIRSSSPRPYIDEWNQLAQLASFNDEMSSVRQPSSVERSFPSTVFSSFQNSSQKTPSMHGTPLNAASLLQDSVNMEYNRVIQEQERLLQQNKLLMRQQELQRLAYTPQRVRYKISQPQDNQVHASYPRPYFPRGSGNMYYSGHFTSWPTPYRQALVGQAYRAPHAHFRSPRSSLFHPPYREPIVILPNSYSVPHHYVNVPPRQGHVYQRILGEDPSYYLLKPSSETPKPLATSSPPRSRVQPQHSHIHMHTPRYPRYYVEPDININPSLLVHPETLGESDISIDQPVTYTRDRLQRAIGRVRSGGLKSIVRPHSAPNLSSAGRNSGSIYIESKKSDKKGETSLGPEDTYEKSEEISHEQSPNSSSGFGSKNTSQQQSSSQSGHSISALGLDTSRIEASESDKKVTETSRLDRSRLYLPSSKQSLPSQVPSYGQWLPRQVLPQFRLPLYHPSVESSLLVETRNANAPQLYQPSLPQHRTHFPISAAAPSPLYQNVLRTPKQIKLRRPDKTQVLSIGTDPAIVSNYPFHIHSTGFTHLPNLDLSVDDHYEFDTLLSPTPGVEDSNSFWSRSRSLSGERGLSDSEIYGSGGKRKEAQESMEARVAAMKQEFHEYRQRQAKRRSSRELEILLLN</sequence>
<dbReference type="CDD" id="cd00063">
    <property type="entry name" value="FN3"/>
    <property type="match status" value="2"/>
</dbReference>
<keyword evidence="3" id="KW-1015">Disulfide bond</keyword>
<feature type="compositionally biased region" description="Basic and acidic residues" evidence="5">
    <location>
        <begin position="1223"/>
        <end position="1244"/>
    </location>
</feature>
<dbReference type="EMBL" id="SEYY01000034">
    <property type="protein sequence ID" value="KAB7508158.1"/>
    <property type="molecule type" value="Genomic_DNA"/>
</dbReference>
<dbReference type="InterPro" id="IPR003961">
    <property type="entry name" value="FN3_dom"/>
</dbReference>
<evidence type="ECO:0000313" key="10">
    <source>
        <dbReference type="Proteomes" id="UP000326759"/>
    </source>
</evidence>
<dbReference type="SUPFAM" id="SSF48726">
    <property type="entry name" value="Immunoglobulin"/>
    <property type="match status" value="3"/>
</dbReference>
<evidence type="ECO:0000256" key="1">
    <source>
        <dbReference type="ARBA" id="ARBA00022729"/>
    </source>
</evidence>
<dbReference type="InterPro" id="IPR036116">
    <property type="entry name" value="FN3_sf"/>
</dbReference>
<dbReference type="GO" id="GO:0030154">
    <property type="term" value="P:cell differentiation"/>
    <property type="evidence" value="ECO:0007669"/>
    <property type="project" value="UniProtKB-ARBA"/>
</dbReference>
<dbReference type="GO" id="GO:0009653">
    <property type="term" value="P:anatomical structure morphogenesis"/>
    <property type="evidence" value="ECO:0007669"/>
    <property type="project" value="UniProtKB-ARBA"/>
</dbReference>
<evidence type="ECO:0000256" key="2">
    <source>
        <dbReference type="ARBA" id="ARBA00022737"/>
    </source>
</evidence>
<keyword evidence="1" id="KW-0732">Signal</keyword>
<keyword evidence="2" id="KW-0677">Repeat</keyword>
<feature type="compositionally biased region" description="Polar residues" evidence="5">
    <location>
        <begin position="1146"/>
        <end position="1157"/>
    </location>
</feature>
<gene>
    <name evidence="9" type="primary">tutl</name>
    <name evidence="9" type="ORF">Anas_02757</name>
</gene>
<protein>
    <submittedName>
        <fullName evidence="9">Protein turtle</fullName>
    </submittedName>
</protein>
<dbReference type="GO" id="GO:0043005">
    <property type="term" value="C:neuron projection"/>
    <property type="evidence" value="ECO:0007669"/>
    <property type="project" value="TreeGrafter"/>
</dbReference>
<dbReference type="SUPFAM" id="SSF49265">
    <property type="entry name" value="Fibronectin type III"/>
    <property type="match status" value="1"/>
</dbReference>
<dbReference type="Pfam" id="PF07686">
    <property type="entry name" value="V-set"/>
    <property type="match status" value="1"/>
</dbReference>
<dbReference type="InterPro" id="IPR003598">
    <property type="entry name" value="Ig_sub2"/>
</dbReference>
<feature type="region of interest" description="Disordered" evidence="5">
    <location>
        <begin position="1388"/>
        <end position="1430"/>
    </location>
</feature>
<evidence type="ECO:0000256" key="5">
    <source>
        <dbReference type="SAM" id="MobiDB-lite"/>
    </source>
</evidence>
<feature type="transmembrane region" description="Helical" evidence="6">
    <location>
        <begin position="30"/>
        <end position="50"/>
    </location>
</feature>
<evidence type="ECO:0000259" key="7">
    <source>
        <dbReference type="PROSITE" id="PS50835"/>
    </source>
</evidence>
<accession>A0A5N5TPQ2</accession>
<dbReference type="InterPro" id="IPR007110">
    <property type="entry name" value="Ig-like_dom"/>
</dbReference>
<feature type="domain" description="Ig-like" evidence="7">
    <location>
        <begin position="48"/>
        <end position="145"/>
    </location>
</feature>
<dbReference type="OrthoDB" id="6234674at2759"/>
<dbReference type="FunFam" id="2.60.40.10:FF:000733">
    <property type="entry name" value="Turtle, isoform F"/>
    <property type="match status" value="1"/>
</dbReference>
<feature type="domain" description="Ig-like" evidence="7">
    <location>
        <begin position="259"/>
        <end position="370"/>
    </location>
</feature>
<dbReference type="InterPro" id="IPR036179">
    <property type="entry name" value="Ig-like_dom_sf"/>
</dbReference>